<keyword evidence="3" id="KW-1185">Reference proteome</keyword>
<gene>
    <name evidence="2" type="ORF">PMG25_15055</name>
</gene>
<organism evidence="2 3">
    <name type="scientific">Roseofilum capinflatum BLCC-M114</name>
    <dbReference type="NCBI Taxonomy" id="3022440"/>
    <lineage>
        <taxon>Bacteria</taxon>
        <taxon>Bacillati</taxon>
        <taxon>Cyanobacteriota</taxon>
        <taxon>Cyanophyceae</taxon>
        <taxon>Desertifilales</taxon>
        <taxon>Desertifilaceae</taxon>
        <taxon>Roseofilum</taxon>
        <taxon>Roseofilum capinflatum</taxon>
    </lineage>
</organism>
<dbReference type="Pfam" id="PF08241">
    <property type="entry name" value="Methyltransf_11"/>
    <property type="match status" value="1"/>
</dbReference>
<dbReference type="GO" id="GO:0008168">
    <property type="term" value="F:methyltransferase activity"/>
    <property type="evidence" value="ECO:0007669"/>
    <property type="project" value="UniProtKB-KW"/>
</dbReference>
<dbReference type="EMBL" id="JAQOSO010000082">
    <property type="protein sequence ID" value="MDJ1175410.1"/>
    <property type="molecule type" value="Genomic_DNA"/>
</dbReference>
<accession>A0ABT7B8A8</accession>
<proteinExistence type="predicted"/>
<name>A0ABT7B8A8_9CYAN</name>
<evidence type="ECO:0000313" key="3">
    <source>
        <dbReference type="Proteomes" id="UP001235849"/>
    </source>
</evidence>
<sequence length="297" mass="34626">MRLKQLIINWYQRRLDNYNSKLVREYIKNGRKPWSPGYGVFKLNLIREAIADPQILSKFHNSLPLPEKYGEFIDERIVEYPLLLSRIDQYQGNILDAGSTLNNELIVKHEALKNKKLTLLTLAPEENCFWHLGISYVFADIRELPFKNNLFDAVVSVSTLEHIGMDNTLLYSSDPIYKQDSKYDFIQAVKELKRVLKPGGKCLVTVPFGQYQHDEFQQQFNSDMVESIKDAFNPTSLIELYYKYADGGWNISTREKCKNCQYFNIHKTKYFDKNSSLDYDEDFAAAARAIVTLEMIK</sequence>
<comment type="caution">
    <text evidence="2">The sequence shown here is derived from an EMBL/GenBank/DDBJ whole genome shotgun (WGS) entry which is preliminary data.</text>
</comment>
<dbReference type="RefSeq" id="WP_283767715.1">
    <property type="nucleotide sequence ID" value="NZ_JAQOSO010000082.1"/>
</dbReference>
<keyword evidence="2" id="KW-0808">Transferase</keyword>
<dbReference type="GO" id="GO:0032259">
    <property type="term" value="P:methylation"/>
    <property type="evidence" value="ECO:0007669"/>
    <property type="project" value="UniProtKB-KW"/>
</dbReference>
<evidence type="ECO:0000259" key="1">
    <source>
        <dbReference type="Pfam" id="PF08241"/>
    </source>
</evidence>
<reference evidence="2 3" key="1">
    <citation type="submission" date="2023-01" db="EMBL/GenBank/DDBJ databases">
        <title>Novel diversity within Roseofilum (Cyanobacteria; Desertifilaceae) from marine benthic mats with descriptions of four novel species.</title>
        <authorList>
            <person name="Wang Y."/>
            <person name="Berthold D.E."/>
            <person name="Hu J."/>
            <person name="Lefler F.W."/>
            <person name="Laughinghouse H.D. IV."/>
        </authorList>
    </citation>
    <scope>NUCLEOTIDE SEQUENCE [LARGE SCALE GENOMIC DNA]</scope>
    <source>
        <strain evidence="2 3">BLCC-M114</strain>
    </source>
</reference>
<feature type="domain" description="Methyltransferase type 11" evidence="1">
    <location>
        <begin position="130"/>
        <end position="203"/>
    </location>
</feature>
<dbReference type="InterPro" id="IPR013216">
    <property type="entry name" value="Methyltransf_11"/>
</dbReference>
<protein>
    <submittedName>
        <fullName evidence="2">Class I SAM-dependent methyltransferase</fullName>
    </submittedName>
</protein>
<dbReference type="SUPFAM" id="SSF53335">
    <property type="entry name" value="S-adenosyl-L-methionine-dependent methyltransferases"/>
    <property type="match status" value="1"/>
</dbReference>
<dbReference type="InterPro" id="IPR029063">
    <property type="entry name" value="SAM-dependent_MTases_sf"/>
</dbReference>
<evidence type="ECO:0000313" key="2">
    <source>
        <dbReference type="EMBL" id="MDJ1175410.1"/>
    </source>
</evidence>
<keyword evidence="2" id="KW-0489">Methyltransferase</keyword>
<dbReference type="Proteomes" id="UP001235849">
    <property type="component" value="Unassembled WGS sequence"/>
</dbReference>
<dbReference type="Gene3D" id="3.40.50.150">
    <property type="entry name" value="Vaccinia Virus protein VP39"/>
    <property type="match status" value="1"/>
</dbReference>